<dbReference type="RefSeq" id="WP_146141433.1">
    <property type="nucleotide sequence ID" value="NZ_PVTE01000009.1"/>
</dbReference>
<gene>
    <name evidence="1" type="ORF">CLV58_109228</name>
</gene>
<organism evidence="1 2">
    <name type="scientific">Spirosoma oryzae</name>
    <dbReference type="NCBI Taxonomy" id="1469603"/>
    <lineage>
        <taxon>Bacteria</taxon>
        <taxon>Pseudomonadati</taxon>
        <taxon>Bacteroidota</taxon>
        <taxon>Cytophagia</taxon>
        <taxon>Cytophagales</taxon>
        <taxon>Cytophagaceae</taxon>
        <taxon>Spirosoma</taxon>
    </lineage>
</organism>
<name>A0A2T0SYJ1_9BACT</name>
<reference evidence="1 2" key="1">
    <citation type="submission" date="2018-03" db="EMBL/GenBank/DDBJ databases">
        <title>Genomic Encyclopedia of Archaeal and Bacterial Type Strains, Phase II (KMG-II): from individual species to whole genera.</title>
        <authorList>
            <person name="Goeker M."/>
        </authorList>
    </citation>
    <scope>NUCLEOTIDE SEQUENCE [LARGE SCALE GENOMIC DNA]</scope>
    <source>
        <strain evidence="1 2">DSM 28354</strain>
    </source>
</reference>
<comment type="caution">
    <text evidence="1">The sequence shown here is derived from an EMBL/GenBank/DDBJ whole genome shotgun (WGS) entry which is preliminary data.</text>
</comment>
<proteinExistence type="predicted"/>
<evidence type="ECO:0000313" key="1">
    <source>
        <dbReference type="EMBL" id="PRY38501.1"/>
    </source>
</evidence>
<keyword evidence="2" id="KW-1185">Reference proteome</keyword>
<accession>A0A2T0SYJ1</accession>
<dbReference type="EMBL" id="PVTE01000009">
    <property type="protein sequence ID" value="PRY38501.1"/>
    <property type="molecule type" value="Genomic_DNA"/>
</dbReference>
<sequence>MELTFTLTLVLSDKLDKYEIPDVMMNVLDGLENWTNGAGLTPKMSTSYVNKLYLDGPDNQQFMRIL</sequence>
<evidence type="ECO:0000313" key="2">
    <source>
        <dbReference type="Proteomes" id="UP000238375"/>
    </source>
</evidence>
<dbReference type="Proteomes" id="UP000238375">
    <property type="component" value="Unassembled WGS sequence"/>
</dbReference>
<protein>
    <submittedName>
        <fullName evidence="1">Uncharacterized protein</fullName>
    </submittedName>
</protein>
<dbReference type="AlphaFoldDB" id="A0A2T0SYJ1"/>